<evidence type="ECO:0000313" key="9">
    <source>
        <dbReference type="Proteomes" id="UP000190814"/>
    </source>
</evidence>
<feature type="domain" description="Peptidase S8/S53" evidence="7">
    <location>
        <begin position="190"/>
        <end position="429"/>
    </location>
</feature>
<dbReference type="Pfam" id="PF13287">
    <property type="entry name" value="Fn3_assoc"/>
    <property type="match status" value="1"/>
</dbReference>
<feature type="signal peptide" evidence="6">
    <location>
        <begin position="1"/>
        <end position="24"/>
    </location>
</feature>
<dbReference type="RefSeq" id="WP_078766625.1">
    <property type="nucleotide sequence ID" value="NZ_FUXZ01000010.1"/>
</dbReference>
<dbReference type="Pfam" id="PF13306">
    <property type="entry name" value="LRR_5"/>
    <property type="match status" value="1"/>
</dbReference>
<dbReference type="PROSITE" id="PS51892">
    <property type="entry name" value="SUBTILASE"/>
    <property type="match status" value="1"/>
</dbReference>
<evidence type="ECO:0000256" key="5">
    <source>
        <dbReference type="PROSITE-ProRule" id="PRU01240"/>
    </source>
</evidence>
<keyword evidence="3 5" id="KW-0378">Hydrolase</keyword>
<dbReference type="PANTHER" id="PTHR43806">
    <property type="entry name" value="PEPTIDASE S8"/>
    <property type="match status" value="1"/>
</dbReference>
<dbReference type="STRING" id="39495.SAMN02745111_01777"/>
<dbReference type="Pfam" id="PF00082">
    <property type="entry name" value="Peptidase_S8"/>
    <property type="match status" value="1"/>
</dbReference>
<evidence type="ECO:0000256" key="6">
    <source>
        <dbReference type="SAM" id="SignalP"/>
    </source>
</evidence>
<evidence type="ECO:0000256" key="2">
    <source>
        <dbReference type="ARBA" id="ARBA00022670"/>
    </source>
</evidence>
<reference evidence="8 9" key="1">
    <citation type="submission" date="2017-02" db="EMBL/GenBank/DDBJ databases">
        <authorList>
            <person name="Peterson S.W."/>
        </authorList>
    </citation>
    <scope>NUCLEOTIDE SEQUENCE [LARGE SCALE GENOMIC DNA]</scope>
    <source>
        <strain evidence="8 9">ATCC 35992</strain>
    </source>
</reference>
<dbReference type="AlphaFoldDB" id="A0A1T4VWC4"/>
<dbReference type="Gene3D" id="3.80.10.10">
    <property type="entry name" value="Ribonuclease Inhibitor"/>
    <property type="match status" value="1"/>
</dbReference>
<dbReference type="PRINTS" id="PR00723">
    <property type="entry name" value="SUBTILISIN"/>
</dbReference>
<dbReference type="InterPro" id="IPR036852">
    <property type="entry name" value="Peptidase_S8/S53_dom_sf"/>
</dbReference>
<name>A0A1T4VWC4_9FIRM</name>
<dbReference type="PROSITE" id="PS00136">
    <property type="entry name" value="SUBTILASE_ASP"/>
    <property type="match status" value="1"/>
</dbReference>
<dbReference type="Gene3D" id="3.40.50.200">
    <property type="entry name" value="Peptidase S8/S53 domain"/>
    <property type="match status" value="1"/>
</dbReference>
<dbReference type="InterPro" id="IPR015500">
    <property type="entry name" value="Peptidase_S8_subtilisin-rel"/>
</dbReference>
<feature type="active site" description="Charge relay system" evidence="5">
    <location>
        <position position="385"/>
    </location>
</feature>
<evidence type="ECO:0000313" key="8">
    <source>
        <dbReference type="EMBL" id="SKA69098.1"/>
    </source>
</evidence>
<dbReference type="PANTHER" id="PTHR43806:SF11">
    <property type="entry name" value="CEREVISIN-RELATED"/>
    <property type="match status" value="1"/>
</dbReference>
<evidence type="ECO:0000256" key="3">
    <source>
        <dbReference type="ARBA" id="ARBA00022801"/>
    </source>
</evidence>
<proteinExistence type="inferred from homology"/>
<dbReference type="OrthoDB" id="1776227at2"/>
<dbReference type="EMBL" id="FUXZ01000010">
    <property type="protein sequence ID" value="SKA69098.1"/>
    <property type="molecule type" value="Genomic_DNA"/>
</dbReference>
<keyword evidence="4 5" id="KW-0720">Serine protease</keyword>
<organism evidence="8 9">
    <name type="scientific">Eubacterium uniforme</name>
    <dbReference type="NCBI Taxonomy" id="39495"/>
    <lineage>
        <taxon>Bacteria</taxon>
        <taxon>Bacillati</taxon>
        <taxon>Bacillota</taxon>
        <taxon>Clostridia</taxon>
        <taxon>Eubacteriales</taxon>
        <taxon>Eubacteriaceae</taxon>
        <taxon>Eubacterium</taxon>
    </lineage>
</organism>
<gene>
    <name evidence="8" type="ORF">SAMN02745111_01777</name>
</gene>
<keyword evidence="2 5" id="KW-0645">Protease</keyword>
<dbReference type="InterPro" id="IPR026906">
    <property type="entry name" value="LRR_5"/>
</dbReference>
<dbReference type="InterPro" id="IPR026876">
    <property type="entry name" value="Fn3_assoc_repeat"/>
</dbReference>
<dbReference type="InterPro" id="IPR000209">
    <property type="entry name" value="Peptidase_S8/S53_dom"/>
</dbReference>
<evidence type="ECO:0000259" key="7">
    <source>
        <dbReference type="Pfam" id="PF00082"/>
    </source>
</evidence>
<comment type="similarity">
    <text evidence="1 5">Belongs to the peptidase S8 family.</text>
</comment>
<dbReference type="GO" id="GO:0004252">
    <property type="term" value="F:serine-type endopeptidase activity"/>
    <property type="evidence" value="ECO:0007669"/>
    <property type="project" value="UniProtKB-UniRule"/>
</dbReference>
<dbReference type="SUPFAM" id="SSF52743">
    <property type="entry name" value="Subtilisin-like"/>
    <property type="match status" value="1"/>
</dbReference>
<protein>
    <submittedName>
        <fullName evidence="8">Serine protease, subtilisin family</fullName>
    </submittedName>
</protein>
<feature type="chain" id="PRO_5012775272" evidence="6">
    <location>
        <begin position="25"/>
        <end position="1013"/>
    </location>
</feature>
<feature type="active site" description="Charge relay system" evidence="5">
    <location>
        <position position="232"/>
    </location>
</feature>
<sequence>MKFGKKAIAIMLCTSLGLTINVNATEYQNSAKYQNDTKYYDELMEFESGSENLELDDKGSEFQTKRLIVEGEVDKDILDHIDDKDVLVTDSGYSVISFADEEDTKEAYDYLRKNNEIKSVSGENVYGVNDINEEYYVKDADINWERNSVYSEDYTANDFLRKDNLSWGSDFIESPFLVDYIKGSKDINKKDVVVAVIDTGVNTKHSIFEDRIVDGARSFVFSEPGIDDKYGHGTHVAGIIVDNTPSNVKILPIKALGANGKGSDLSISAAIDYAVEMGVDAINMSLGGKATWTTSLVEDSIKNAKNNGISVVVSAGNENDNADECSPSRSDACITVSACDDKGNIADFSNYGDCVDVCAPGVFIYSSYKSMYGYLDTYNYESGTSMATPYVTSAICMVKMLHKDFDVNQVEEFIEEHVDEYVADKNYGSGIIDLGSYLDGERCSDVIFDHSSGNPEDNPIEVKLSCATEGASIYYTTDNTTPSVNNGIKYSEPIIVEHKAQIKAIAIKEGLLNSNVTKAEYIGDNEVFDSDYLVRDGVICGFKGNIGLLSLRDGLEIQAQKITEIGYRAFRKAKVGDLVISEDIVKLGEEAFADSPVEHVYFLGQIKYIGSRCFYNCKNYNVACSRLTSCAYVGDEAFGKCPKAEYIELPSCLHIGKNIAKECENLKVIGAPKCKNVENDCGTVIDKNTTFQAYTGEGVKVTSNVDEYIYLYYELDEKVYGGKVEKGQTVIVPKNVDIYAMYNNSFKYLDFNGDSVGYYVSGLGMEVESVDYCIKEDTVISYSEKSVKNDVSEALVSFEDDVIHAENGEIPNIKVSLFGTELKEEDMDIVCEDVLKTGIAKMVITGKGDYKGVKEVYYYVSEKKDNEVIEDNNNETDKKDDSKSDVKISVVTNDKLDGKNTSDCENTSKLIKKSAIKKARYSKGKLRLVWKKVKNINGYQIAISSSKKFKKNVKTINIKKSSCYKKIIKKLKNKKLFLRFKKKKAVYVRIRTFVKNGGKNTYSLWSKVVKVKY</sequence>
<evidence type="ECO:0000256" key="4">
    <source>
        <dbReference type="ARBA" id="ARBA00022825"/>
    </source>
</evidence>
<dbReference type="GO" id="GO:0006508">
    <property type="term" value="P:proteolysis"/>
    <property type="evidence" value="ECO:0007669"/>
    <property type="project" value="UniProtKB-KW"/>
</dbReference>
<dbReference type="InterPro" id="IPR023827">
    <property type="entry name" value="Peptidase_S8_Asp-AS"/>
</dbReference>
<dbReference type="Proteomes" id="UP000190814">
    <property type="component" value="Unassembled WGS sequence"/>
</dbReference>
<evidence type="ECO:0000256" key="1">
    <source>
        <dbReference type="ARBA" id="ARBA00011073"/>
    </source>
</evidence>
<keyword evidence="6" id="KW-0732">Signal</keyword>
<dbReference type="InterPro" id="IPR032675">
    <property type="entry name" value="LRR_dom_sf"/>
</dbReference>
<keyword evidence="9" id="KW-1185">Reference proteome</keyword>
<feature type="active site" description="Charge relay system" evidence="5">
    <location>
        <position position="198"/>
    </location>
</feature>
<dbReference type="InterPro" id="IPR050131">
    <property type="entry name" value="Peptidase_S8_subtilisin-like"/>
</dbReference>
<accession>A0A1T4VWC4</accession>